<evidence type="ECO:0000256" key="1">
    <source>
        <dbReference type="ARBA" id="ARBA00009717"/>
    </source>
</evidence>
<organism evidence="5 6">
    <name type="scientific">Niabella ginsengisoli</name>
    <dbReference type="NCBI Taxonomy" id="522298"/>
    <lineage>
        <taxon>Bacteria</taxon>
        <taxon>Pseudomonadati</taxon>
        <taxon>Bacteroidota</taxon>
        <taxon>Chitinophagia</taxon>
        <taxon>Chitinophagales</taxon>
        <taxon>Chitinophagaceae</taxon>
        <taxon>Niabella</taxon>
    </lineage>
</organism>
<evidence type="ECO:0000256" key="3">
    <source>
        <dbReference type="ARBA" id="ARBA00022801"/>
    </source>
</evidence>
<protein>
    <recommendedName>
        <fullName evidence="2">phospholipase C</fullName>
        <ecNumber evidence="2">3.1.4.3</ecNumber>
    </recommendedName>
</protein>
<proteinExistence type="inferred from homology"/>
<keyword evidence="3" id="KW-0378">Hydrolase</keyword>
<dbReference type="Pfam" id="PF04185">
    <property type="entry name" value="Phosphoesterase"/>
    <property type="match status" value="1"/>
</dbReference>
<dbReference type="Pfam" id="PF05506">
    <property type="entry name" value="PLipase_C_C"/>
    <property type="match status" value="2"/>
</dbReference>
<evidence type="ECO:0000259" key="4">
    <source>
        <dbReference type="Pfam" id="PF05506"/>
    </source>
</evidence>
<comment type="caution">
    <text evidence="5">The sequence shown here is derived from an EMBL/GenBank/DDBJ whole genome shotgun (WGS) entry which is preliminary data.</text>
</comment>
<evidence type="ECO:0000313" key="5">
    <source>
        <dbReference type="EMBL" id="MCH5596619.1"/>
    </source>
</evidence>
<accession>A0ABS9SE33</accession>
<name>A0ABS9SE33_9BACT</name>
<dbReference type="EMBL" id="JAKWBL010000001">
    <property type="protein sequence ID" value="MCH5596619.1"/>
    <property type="molecule type" value="Genomic_DNA"/>
</dbReference>
<dbReference type="InterPro" id="IPR017850">
    <property type="entry name" value="Alkaline_phosphatase_core_sf"/>
</dbReference>
<sequence>MAQKRRDFLKNAAILSGVAGLNNVLPSSIHKALSINADKGTTFYDAEHIVFLMQENRSFDHIFGCMKGVRGFNDPRIKTLPDNNKAWIQKSKNGAAHAPFHIDINKTKVTWQGGLPHDWPDQSRARNNGKYDQWIPQKSEMCMGYFNRADVPFYYALADAFTLCDHYFCSSLTGTTPNRLFFWTGKIREQLNATSKPAVRNSQAESRTNTYVDWSSFPELLEDNNVSWKIYQNELWSAKLDDNTDYWLGNYGDNAIEYVKKHHVKLSAYFRKNGDKTSNPTLSADQVLEQYSRLSQKEKNLIDKAFTTNIEIEDYLKLQPYTFTDDTGKEQTIQIPAEDIFHQFRKDVDSGNLPTVSWLSAPQAFSDHTSTPLYGTWYVSEALNILTKNPEVWKKTIFILNYDENDGYYDHLPPFVVPDPNNASSGKVSNGINIESDFDFGTNWPIGLGYRVPMIIASPWSKGGFINSQIHDHTSTLMFLEKFLQKKTGRNIQSSNISSWRRAVCGDLTSAFRPYNGERFPLPEFLKKTAVINDIQNAKNKPAQVVPKPLTDDEICKINNHHTFSKQTSEWMPEQEKGTRPANALPYTLHADCNLNKNKDTVDLFFEVEKNEQHAGSAFNMYTPTSYRNEAGKTWFYAVKENDKVADSVFLKEFEGNKYNLCINGANGFFRHYKGDNNDPDLLIHCRFEKKATFNKSYTGNILLEVENKGLEHHTILLEDNAYGMKPQTIKIEAGKKKAIKINLEKNSGWYDFTATVDGNDTFSKQYAGHVETGKVSITDPFMGGVIG</sequence>
<dbReference type="RefSeq" id="WP_240825890.1">
    <property type="nucleotide sequence ID" value="NZ_JAKWBL010000001.1"/>
</dbReference>
<gene>
    <name evidence="5" type="ORF">MKP09_01090</name>
</gene>
<comment type="similarity">
    <text evidence="1">Belongs to the bacterial phospholipase C family.</text>
</comment>
<dbReference type="Gene3D" id="3.40.720.10">
    <property type="entry name" value="Alkaline Phosphatase, subunit A"/>
    <property type="match status" value="2"/>
</dbReference>
<dbReference type="PROSITE" id="PS51318">
    <property type="entry name" value="TAT"/>
    <property type="match status" value="1"/>
</dbReference>
<dbReference type="Proteomes" id="UP001202248">
    <property type="component" value="Unassembled WGS sequence"/>
</dbReference>
<dbReference type="InterPro" id="IPR017767">
    <property type="entry name" value="PC-PLC"/>
</dbReference>
<dbReference type="NCBIfam" id="TIGR03396">
    <property type="entry name" value="PC_PLC"/>
    <property type="match status" value="1"/>
</dbReference>
<evidence type="ECO:0000313" key="6">
    <source>
        <dbReference type="Proteomes" id="UP001202248"/>
    </source>
</evidence>
<dbReference type="InterPro" id="IPR006311">
    <property type="entry name" value="TAT_signal"/>
</dbReference>
<reference evidence="5 6" key="1">
    <citation type="submission" date="2022-02" db="EMBL/GenBank/DDBJ databases">
        <authorList>
            <person name="Min J."/>
        </authorList>
    </citation>
    <scope>NUCLEOTIDE SEQUENCE [LARGE SCALE GENOMIC DNA]</scope>
    <source>
        <strain evidence="5 6">GR10-1</strain>
    </source>
</reference>
<dbReference type="PANTHER" id="PTHR31956">
    <property type="entry name" value="NON-SPECIFIC PHOSPHOLIPASE C4-RELATED"/>
    <property type="match status" value="1"/>
</dbReference>
<dbReference type="EC" id="3.1.4.3" evidence="2"/>
<evidence type="ECO:0000256" key="2">
    <source>
        <dbReference type="ARBA" id="ARBA00012018"/>
    </source>
</evidence>
<dbReference type="InterPro" id="IPR007312">
    <property type="entry name" value="Phosphoesterase"/>
</dbReference>
<keyword evidence="6" id="KW-1185">Reference proteome</keyword>
<feature type="domain" description="Bacterial phospholipase C C-terminal" evidence="4">
    <location>
        <begin position="698"/>
        <end position="770"/>
    </location>
</feature>
<dbReference type="PANTHER" id="PTHR31956:SF1">
    <property type="entry name" value="NON-SPECIFIC PHOSPHOLIPASE C1"/>
    <property type="match status" value="1"/>
</dbReference>
<feature type="domain" description="Bacterial phospholipase C C-terminal" evidence="4">
    <location>
        <begin position="581"/>
        <end position="676"/>
    </location>
</feature>
<dbReference type="InterPro" id="IPR008475">
    <property type="entry name" value="PLipase_C_C"/>
</dbReference>